<comment type="caution">
    <text evidence="3">The sequence shown here is derived from an EMBL/GenBank/DDBJ whole genome shotgun (WGS) entry which is preliminary data.</text>
</comment>
<dbReference type="Proteomes" id="UP000774570">
    <property type="component" value="Unassembled WGS sequence"/>
</dbReference>
<dbReference type="Pfam" id="PF00174">
    <property type="entry name" value="Oxidored_molyb"/>
    <property type="match status" value="1"/>
</dbReference>
<sequence>MGFTSRGFRGQHFGRPGADEAERVPPGQHLARGFPVLTAGVTQRIDTERWSFEIRGGSREPSWTWDELRALPAEDIVVDIHCVTHWTKLDTAWTGVSLDVLLAEAGEIPEHALAVSYGGYATNLPVAEITGGKAWLVYAYDGEPLTAEHGGPVRMLVPGHYLWKSAKWIHGLWLSDADRPGFWEQSGYHNFGDPWKEERYSGQ</sequence>
<evidence type="ECO:0000259" key="2">
    <source>
        <dbReference type="Pfam" id="PF00174"/>
    </source>
</evidence>
<proteinExistence type="predicted"/>
<dbReference type="InterPro" id="IPR000572">
    <property type="entry name" value="OxRdtase_Mopterin-bd_dom"/>
</dbReference>
<evidence type="ECO:0000313" key="3">
    <source>
        <dbReference type="EMBL" id="MBW8485399.1"/>
    </source>
</evidence>
<feature type="region of interest" description="Disordered" evidence="1">
    <location>
        <begin position="1"/>
        <end position="30"/>
    </location>
</feature>
<reference evidence="3 4" key="1">
    <citation type="submission" date="2021-07" db="EMBL/GenBank/DDBJ databases">
        <title>Actinomadura sp. PM05-2 isolated from lichen.</title>
        <authorList>
            <person name="Somphong A."/>
            <person name="Phongsopitanun W."/>
            <person name="Tanasupawat S."/>
            <person name="Peongsungnone V."/>
        </authorList>
    </citation>
    <scope>NUCLEOTIDE SEQUENCE [LARGE SCALE GENOMIC DNA]</scope>
    <source>
        <strain evidence="3 4">PM05-2</strain>
    </source>
</reference>
<dbReference type="SUPFAM" id="SSF56524">
    <property type="entry name" value="Oxidoreductase molybdopterin-binding domain"/>
    <property type="match status" value="1"/>
</dbReference>
<keyword evidence="4" id="KW-1185">Reference proteome</keyword>
<dbReference type="RefSeq" id="WP_220168633.1">
    <property type="nucleotide sequence ID" value="NZ_JAIBOA010000016.1"/>
</dbReference>
<gene>
    <name evidence="3" type="ORF">K1Y72_23675</name>
</gene>
<dbReference type="InterPro" id="IPR036374">
    <property type="entry name" value="OxRdtase_Mopterin-bd_sf"/>
</dbReference>
<dbReference type="Gene3D" id="3.90.420.10">
    <property type="entry name" value="Oxidoreductase, molybdopterin-binding domain"/>
    <property type="match status" value="1"/>
</dbReference>
<name>A0ABS7FY82_9ACTN</name>
<accession>A0ABS7FY82</accession>
<dbReference type="PANTHER" id="PTHR43032:SF4">
    <property type="entry name" value="OXIDOREDUCTASE MOLYBDOPTERIN-BINDING DOMAIN-CONTAINING PROTEIN"/>
    <property type="match status" value="1"/>
</dbReference>
<protein>
    <submittedName>
        <fullName evidence="3">Molybdopterin-dependent oxidoreductase</fullName>
    </submittedName>
</protein>
<feature type="domain" description="Oxidoreductase molybdopterin-binding" evidence="2">
    <location>
        <begin position="41"/>
        <end position="183"/>
    </location>
</feature>
<organism evidence="3 4">
    <name type="scientific">Actinomadura parmotrematis</name>
    <dbReference type="NCBI Taxonomy" id="2864039"/>
    <lineage>
        <taxon>Bacteria</taxon>
        <taxon>Bacillati</taxon>
        <taxon>Actinomycetota</taxon>
        <taxon>Actinomycetes</taxon>
        <taxon>Streptosporangiales</taxon>
        <taxon>Thermomonosporaceae</taxon>
        <taxon>Actinomadura</taxon>
    </lineage>
</organism>
<evidence type="ECO:0000313" key="4">
    <source>
        <dbReference type="Proteomes" id="UP000774570"/>
    </source>
</evidence>
<dbReference type="PANTHER" id="PTHR43032">
    <property type="entry name" value="PROTEIN-METHIONINE-SULFOXIDE REDUCTASE"/>
    <property type="match status" value="1"/>
</dbReference>
<dbReference type="EMBL" id="JAIBOA010000016">
    <property type="protein sequence ID" value="MBW8485399.1"/>
    <property type="molecule type" value="Genomic_DNA"/>
</dbReference>
<evidence type="ECO:0000256" key="1">
    <source>
        <dbReference type="SAM" id="MobiDB-lite"/>
    </source>
</evidence>